<proteinExistence type="inferred from homology"/>
<evidence type="ECO:0000256" key="3">
    <source>
        <dbReference type="ARBA" id="ARBA00007609"/>
    </source>
</evidence>
<dbReference type="Gene3D" id="1.10.490.10">
    <property type="entry name" value="Globins"/>
    <property type="match status" value="1"/>
</dbReference>
<organism evidence="16">
    <name type="scientific">Glycine max</name>
    <name type="common">Soybean</name>
    <name type="synonym">Glycine hispida</name>
    <dbReference type="NCBI Taxonomy" id="3847"/>
    <lineage>
        <taxon>Eukaryota</taxon>
        <taxon>Viridiplantae</taxon>
        <taxon>Streptophyta</taxon>
        <taxon>Embryophyta</taxon>
        <taxon>Tracheophyta</taxon>
        <taxon>Spermatophyta</taxon>
        <taxon>Magnoliopsida</taxon>
        <taxon>eudicotyledons</taxon>
        <taxon>Gunneridae</taxon>
        <taxon>Pentapetalae</taxon>
        <taxon>rosids</taxon>
        <taxon>fabids</taxon>
        <taxon>Fabales</taxon>
        <taxon>Fabaceae</taxon>
        <taxon>Papilionoideae</taxon>
        <taxon>50 kb inversion clade</taxon>
        <taxon>NPAAA clade</taxon>
        <taxon>indigoferoid/millettioid clade</taxon>
        <taxon>Phaseoleae</taxon>
        <taxon>Glycine</taxon>
        <taxon>Glycine subgen. Soja</taxon>
    </lineage>
</organism>
<dbReference type="PANTHER" id="PTHR22924:SF92">
    <property type="entry name" value="NON-SYMBIOTIC HEMOGLOBIN 2"/>
    <property type="match status" value="1"/>
</dbReference>
<dbReference type="GO" id="GO:0020037">
    <property type="term" value="F:heme binding"/>
    <property type="evidence" value="ECO:0007669"/>
    <property type="project" value="InterPro"/>
</dbReference>
<evidence type="ECO:0000256" key="13">
    <source>
        <dbReference type="ARBA" id="ARBA00023242"/>
    </source>
</evidence>
<evidence type="ECO:0000256" key="4">
    <source>
        <dbReference type="ARBA" id="ARBA00011245"/>
    </source>
</evidence>
<dbReference type="PANTHER" id="PTHR22924">
    <property type="entry name" value="LEGHEMOGLOBIN-RELATED"/>
    <property type="match status" value="1"/>
</dbReference>
<evidence type="ECO:0000256" key="7">
    <source>
        <dbReference type="ARBA" id="ARBA00022617"/>
    </source>
</evidence>
<comment type="subunit">
    <text evidence="4">Monomer.</text>
</comment>
<dbReference type="ExpressionAtlas" id="Q42801">
    <property type="expression patterns" value="baseline"/>
</dbReference>
<sequence>MGAFTEKQEALVNSSFEAFKANLPHHSVVFFNSILEKAPAAKNMFSFLGDAVDPKNPKLAGHAEKLFGLVRDSAVQLQTKGLVVADATLGPIHTQKGVTDLQFAVVKEALLKTIKEAVGDKWSEELSNPWEVAYDEIAAAIKKAMAIGSLV</sequence>
<keyword evidence="6" id="KW-0963">Cytoplasm</keyword>
<evidence type="ECO:0000256" key="11">
    <source>
        <dbReference type="ARBA" id="ARBA00023074"/>
    </source>
</evidence>
<dbReference type="AlphaFoldDB" id="Q42801"/>
<keyword evidence="13" id="KW-0539">Nucleus</keyword>
<dbReference type="InterPro" id="IPR009050">
    <property type="entry name" value="Globin-like_sf"/>
</dbReference>
<name>Q42801_SOYBN</name>
<dbReference type="PIR" id="A90979">
    <property type="entry name" value="A20801"/>
</dbReference>
<accession>Q42801</accession>
<keyword evidence="8" id="KW-0561">Oxygen transport</keyword>
<evidence type="ECO:0000256" key="2">
    <source>
        <dbReference type="ARBA" id="ARBA00004514"/>
    </source>
</evidence>
<keyword evidence="7 14" id="KW-0349">Heme</keyword>
<dbReference type="GO" id="GO:0019825">
    <property type="term" value="F:oxygen binding"/>
    <property type="evidence" value="ECO:0007669"/>
    <property type="project" value="InterPro"/>
</dbReference>
<comment type="similarity">
    <text evidence="3 14">Belongs to the plant globin family.</text>
</comment>
<evidence type="ECO:0000256" key="8">
    <source>
        <dbReference type="ARBA" id="ARBA00022621"/>
    </source>
</evidence>
<dbReference type="InterPro" id="IPR001032">
    <property type="entry name" value="Leghaemoglobin-like"/>
</dbReference>
<evidence type="ECO:0000256" key="12">
    <source>
        <dbReference type="ARBA" id="ARBA00023231"/>
    </source>
</evidence>
<dbReference type="Pfam" id="PF00042">
    <property type="entry name" value="Globin"/>
    <property type="match status" value="1"/>
</dbReference>
<evidence type="ECO:0000256" key="9">
    <source>
        <dbReference type="ARBA" id="ARBA00022723"/>
    </source>
</evidence>
<dbReference type="InterPro" id="IPR012292">
    <property type="entry name" value="Globin/Proto"/>
</dbReference>
<feature type="domain" description="Globin" evidence="15">
    <location>
        <begin position="3"/>
        <end position="146"/>
    </location>
</feature>
<dbReference type="InterPro" id="IPR000971">
    <property type="entry name" value="Globin"/>
</dbReference>
<keyword evidence="11" id="KW-0944">Nitration</keyword>
<dbReference type="GO" id="GO:0005829">
    <property type="term" value="C:cytosol"/>
    <property type="evidence" value="ECO:0007669"/>
    <property type="project" value="UniProtKB-SubCell"/>
</dbReference>
<evidence type="ECO:0000259" key="15">
    <source>
        <dbReference type="PROSITE" id="PS01033"/>
    </source>
</evidence>
<protein>
    <submittedName>
        <fullName evidence="16">Leghemoglobin</fullName>
    </submittedName>
</protein>
<dbReference type="SUPFAM" id="SSF46458">
    <property type="entry name" value="Globin-like"/>
    <property type="match status" value="1"/>
</dbReference>
<evidence type="ECO:0000256" key="10">
    <source>
        <dbReference type="ARBA" id="ARBA00023004"/>
    </source>
</evidence>
<dbReference type="SMR" id="Q42801"/>
<evidence type="ECO:0000256" key="5">
    <source>
        <dbReference type="ARBA" id="ARBA00022448"/>
    </source>
</evidence>
<dbReference type="InterPro" id="IPR019824">
    <property type="entry name" value="Leghaemoglobin_Fe_BS"/>
</dbReference>
<evidence type="ECO:0000256" key="6">
    <source>
        <dbReference type="ARBA" id="ARBA00022490"/>
    </source>
</evidence>
<evidence type="ECO:0000256" key="1">
    <source>
        <dbReference type="ARBA" id="ARBA00004123"/>
    </source>
</evidence>
<keyword evidence="9 14" id="KW-0479">Metal-binding</keyword>
<evidence type="ECO:0000313" key="16">
    <source>
        <dbReference type="EMBL" id="CAA23729.1"/>
    </source>
</evidence>
<reference evidence="16" key="1">
    <citation type="journal article" date="1983" name="EMBO J.">
        <title>The structure of an unusual leghemoglobin gene from soybean.</title>
        <authorList>
            <person name="Wiborg O."/>
            <person name="Hyldig-Nielsen J.J."/>
            <person name="Jensen E.O."/>
            <person name="Paludan K."/>
            <person name="Marcker K.A."/>
        </authorList>
    </citation>
    <scope>NUCLEOTIDE SEQUENCE</scope>
</reference>
<dbReference type="PRINTS" id="PR00188">
    <property type="entry name" value="PLANTGLOBIN"/>
</dbReference>
<comment type="subcellular location">
    <subcellularLocation>
        <location evidence="2">Cytoplasm</location>
        <location evidence="2">Cytosol</location>
    </subcellularLocation>
    <subcellularLocation>
        <location evidence="1">Nucleus</location>
    </subcellularLocation>
</comment>
<dbReference type="GO" id="GO:0005634">
    <property type="term" value="C:nucleus"/>
    <property type="evidence" value="ECO:0007669"/>
    <property type="project" value="UniProtKB-SubCell"/>
</dbReference>
<keyword evidence="12" id="KW-0535">Nitrogen fixation</keyword>
<dbReference type="PROSITE" id="PS01033">
    <property type="entry name" value="GLOBIN"/>
    <property type="match status" value="1"/>
</dbReference>
<dbReference type="EMBL" id="V00451">
    <property type="protein sequence ID" value="CAA23729.1"/>
    <property type="molecule type" value="Genomic_DNA"/>
</dbReference>
<dbReference type="GO" id="GO:0005344">
    <property type="term" value="F:oxygen carrier activity"/>
    <property type="evidence" value="ECO:0007669"/>
    <property type="project" value="UniProtKB-KW"/>
</dbReference>
<keyword evidence="10 14" id="KW-0408">Iron</keyword>
<evidence type="ECO:0000256" key="14">
    <source>
        <dbReference type="RuleBase" id="RU000625"/>
    </source>
</evidence>
<dbReference type="PROSITE" id="PS00208">
    <property type="entry name" value="PLANT_GLOBIN"/>
    <property type="match status" value="1"/>
</dbReference>
<dbReference type="GO" id="GO:0046872">
    <property type="term" value="F:metal ion binding"/>
    <property type="evidence" value="ECO:0007669"/>
    <property type="project" value="UniProtKB-KW"/>
</dbReference>
<keyword evidence="5" id="KW-0813">Transport</keyword>